<dbReference type="InterPro" id="IPR036928">
    <property type="entry name" value="AS_sf"/>
</dbReference>
<dbReference type="Gene3D" id="3.90.1300.10">
    <property type="entry name" value="Amidase signature (AS) domain"/>
    <property type="match status" value="1"/>
</dbReference>
<proteinExistence type="predicted"/>
<dbReference type="Gene3D" id="3.10.490.10">
    <property type="entry name" value="Gamma-glutamyl cyclotransferase-like"/>
    <property type="match status" value="1"/>
</dbReference>
<feature type="region of interest" description="Disordered" evidence="1">
    <location>
        <begin position="121"/>
        <end position="140"/>
    </location>
</feature>
<dbReference type="Proteomes" id="UP000273159">
    <property type="component" value="Unassembled WGS sequence"/>
</dbReference>
<reference evidence="4 5" key="1">
    <citation type="submission" date="2018-10" db="EMBL/GenBank/DDBJ databases">
        <title>Genome-guide identification and characterization of bacteria that degrade polycyclic aromatic hydrocarbons and resist hexavalent chromium simultaneously.</title>
        <authorList>
            <person name="Feng H."/>
        </authorList>
    </citation>
    <scope>NUCLEOTIDE SEQUENCE [LARGE SCALE GENOMIC DNA]</scope>
    <source>
        <strain evidence="4 5">J015</strain>
    </source>
</reference>
<dbReference type="NCBIfam" id="NF006043">
    <property type="entry name" value="PRK08186.1"/>
    <property type="match status" value="1"/>
</dbReference>
<evidence type="ECO:0000259" key="2">
    <source>
        <dbReference type="Pfam" id="PF01425"/>
    </source>
</evidence>
<feature type="domain" description="Allophanate hydrolase C-terminal" evidence="3">
    <location>
        <begin position="469"/>
        <end position="586"/>
    </location>
</feature>
<dbReference type="InterPro" id="IPR000120">
    <property type="entry name" value="Amidase"/>
</dbReference>
<evidence type="ECO:0000256" key="1">
    <source>
        <dbReference type="SAM" id="MobiDB-lite"/>
    </source>
</evidence>
<dbReference type="EC" id="3.5.1.54" evidence="4"/>
<sequence>MNTATPGPATKRVRAALAALETVDRPEIWITLRGADDLLAEAAAIDTAAATGARLPLAGLLLAVKNNVDVAGIPTTAACPGFAYLPEEDAEAVARLRAAGALVLGATNLDQFATGLVGTRSPHGAVRDSRRPDHISGGSSSGSAVAVALGLVDIAIGTDTAGSGRIPAGLQGIVGIKPTLHVVSTAGVVPACRSWDAVTIFARELSTAELAMGVMAGGARSWPADIRLAAPEKPRVAYPAALPALPEAWAAEFQRNVARLRETGVEVEAIAFDSFLEAARLLYDGALVAERYAAVGHYLEKYDGGTDGQAGIDPTVERIIRKAGAVPAHRYVNDTAKLEELKRKAMAQLEGFDALLIPTAPFHPTLAEVAADPVGVNSLMGTYTNFCNLFDLCAVAVPAGEVDGAQFGLTVVGRTFDDAVAADVARLLEATPEAPALFAGGASPAAGRPGAGPSSSAPWPVAAGAPAVPLVVVGAHRRGQPLAPQLEALGAAWDGPVRTAARYRMVALDSVPPKPGVYRSDDGAELVGERWLVSEAGLGTFLAALPEPMLLGSIELADGSRAVGFACDAVAAAQGEDITHYGDWLAAKDQPGQPKSLWQNLGDVALAGFSRGERT</sequence>
<dbReference type="GO" id="GO:0004039">
    <property type="term" value="F:allophanate hydrolase activity"/>
    <property type="evidence" value="ECO:0007669"/>
    <property type="project" value="UniProtKB-EC"/>
</dbReference>
<dbReference type="RefSeq" id="WP_120693600.1">
    <property type="nucleotide sequence ID" value="NZ_RBNH01000026.1"/>
</dbReference>
<feature type="domain" description="Amidase" evidence="2">
    <location>
        <begin position="13"/>
        <end position="419"/>
    </location>
</feature>
<dbReference type="PANTHER" id="PTHR11895:SF169">
    <property type="entry name" value="GLUTAMYL-TRNA(GLN) AMIDOTRANSFERASE"/>
    <property type="match status" value="1"/>
</dbReference>
<dbReference type="PANTHER" id="PTHR11895">
    <property type="entry name" value="TRANSAMIDASE"/>
    <property type="match status" value="1"/>
</dbReference>
<keyword evidence="4" id="KW-0378">Hydrolase</keyword>
<comment type="caution">
    <text evidence="4">The sequence shown here is derived from an EMBL/GenBank/DDBJ whole genome shotgun (WGS) entry which is preliminary data.</text>
</comment>
<organism evidence="4 5">
    <name type="scientific">Pseudarthrobacter phenanthrenivorans</name>
    <name type="common">Arthrobacter phenanthrenivorans</name>
    <dbReference type="NCBI Taxonomy" id="361575"/>
    <lineage>
        <taxon>Bacteria</taxon>
        <taxon>Bacillati</taxon>
        <taxon>Actinomycetota</taxon>
        <taxon>Actinomycetes</taxon>
        <taxon>Micrococcales</taxon>
        <taxon>Micrococcaceae</taxon>
        <taxon>Pseudarthrobacter</taxon>
    </lineage>
</organism>
<dbReference type="InterPro" id="IPR053844">
    <property type="entry name" value="AH_C"/>
</dbReference>
<dbReference type="EMBL" id="RBNH01000026">
    <property type="protein sequence ID" value="RKO20223.1"/>
    <property type="molecule type" value="Genomic_DNA"/>
</dbReference>
<feature type="compositionally biased region" description="Basic and acidic residues" evidence="1">
    <location>
        <begin position="125"/>
        <end position="134"/>
    </location>
</feature>
<dbReference type="Pfam" id="PF21986">
    <property type="entry name" value="AH_C"/>
    <property type="match status" value="1"/>
</dbReference>
<dbReference type="Gene3D" id="1.20.58.1700">
    <property type="match status" value="1"/>
</dbReference>
<protein>
    <submittedName>
        <fullName evidence="4">Allophanate hydrolase</fullName>
        <ecNumber evidence="4">3.5.1.54</ecNumber>
    </submittedName>
</protein>
<gene>
    <name evidence="4" type="primary">atzF</name>
    <name evidence="4" type="ORF">D7Z96_19255</name>
</gene>
<accession>A0A3B0FB92</accession>
<dbReference type="InterPro" id="IPR023631">
    <property type="entry name" value="Amidase_dom"/>
</dbReference>
<dbReference type="AlphaFoldDB" id="A0A3B0FB92"/>
<dbReference type="NCBIfam" id="TIGR02713">
    <property type="entry name" value="allophanate_hyd"/>
    <property type="match status" value="1"/>
</dbReference>
<dbReference type="InterPro" id="IPR014085">
    <property type="entry name" value="Allophanate_hydrolase"/>
</dbReference>
<feature type="region of interest" description="Disordered" evidence="1">
    <location>
        <begin position="439"/>
        <end position="458"/>
    </location>
</feature>
<evidence type="ECO:0000259" key="3">
    <source>
        <dbReference type="Pfam" id="PF21986"/>
    </source>
</evidence>
<dbReference type="SUPFAM" id="SSF75304">
    <property type="entry name" value="Amidase signature (AS) enzymes"/>
    <property type="match status" value="1"/>
</dbReference>
<evidence type="ECO:0000313" key="5">
    <source>
        <dbReference type="Proteomes" id="UP000273159"/>
    </source>
</evidence>
<dbReference type="Pfam" id="PF01425">
    <property type="entry name" value="Amidase"/>
    <property type="match status" value="1"/>
</dbReference>
<reference evidence="5" key="2">
    <citation type="submission" date="2018-10" db="EMBL/GenBank/DDBJ databases">
        <authorList>
            <person name="Wang Y."/>
            <person name="Wang J."/>
            <person name="Yang X."/>
            <person name="Wang Z."/>
            <person name="Huang Y."/>
        </authorList>
    </citation>
    <scope>NUCLEOTIDE SEQUENCE [LARGE SCALE GENOMIC DNA]</scope>
    <source>
        <strain evidence="5">J015</strain>
    </source>
</reference>
<evidence type="ECO:0000313" key="4">
    <source>
        <dbReference type="EMBL" id="RKO20223.1"/>
    </source>
</evidence>
<name>A0A3B0FB92_PSEPS</name>